<feature type="binding site" description="in other chain" evidence="9">
    <location>
        <position position="98"/>
    </location>
    <ligand>
        <name>5-phospho-alpha-D-ribose 1-diphosphate</name>
        <dbReference type="ChEBI" id="CHEBI:58017"/>
        <note>ligand shared between dimeric partners</note>
    </ligand>
</feature>
<dbReference type="NCBIfam" id="TIGR00336">
    <property type="entry name" value="pyrE"/>
    <property type="match status" value="1"/>
</dbReference>
<evidence type="ECO:0000259" key="10">
    <source>
        <dbReference type="Pfam" id="PF00156"/>
    </source>
</evidence>
<evidence type="ECO:0000256" key="7">
    <source>
        <dbReference type="ARBA" id="ARBA00022679"/>
    </source>
</evidence>
<dbReference type="HAMAP" id="MF_01208">
    <property type="entry name" value="PyrE"/>
    <property type="match status" value="1"/>
</dbReference>
<feature type="binding site" evidence="9">
    <location>
        <begin position="34"/>
        <end position="35"/>
    </location>
    <ligand>
        <name>orotate</name>
        <dbReference type="ChEBI" id="CHEBI:30839"/>
    </ligand>
</feature>
<name>A0A0A6PB34_9GAMM</name>
<evidence type="ECO:0000313" key="12">
    <source>
        <dbReference type="Proteomes" id="UP000030428"/>
    </source>
</evidence>
<comment type="pathway">
    <text evidence="2 9">Pyrimidine metabolism; UMP biosynthesis via de novo pathway; UMP from orotate: step 1/2.</text>
</comment>
<dbReference type="Gene3D" id="3.40.50.2020">
    <property type="match status" value="1"/>
</dbReference>
<dbReference type="GO" id="GO:0000287">
    <property type="term" value="F:magnesium ion binding"/>
    <property type="evidence" value="ECO:0007669"/>
    <property type="project" value="UniProtKB-UniRule"/>
</dbReference>
<dbReference type="SUPFAM" id="SSF53271">
    <property type="entry name" value="PRTase-like"/>
    <property type="match status" value="1"/>
</dbReference>
<comment type="subunit">
    <text evidence="4 9">Homodimer.</text>
</comment>
<feature type="binding site" evidence="9">
    <location>
        <position position="126"/>
    </location>
    <ligand>
        <name>orotate</name>
        <dbReference type="ChEBI" id="CHEBI:30839"/>
    </ligand>
</feature>
<organism evidence="11 12">
    <name type="scientific">Candidatus Thiomargarita nelsonii</name>
    <dbReference type="NCBI Taxonomy" id="1003181"/>
    <lineage>
        <taxon>Bacteria</taxon>
        <taxon>Pseudomonadati</taxon>
        <taxon>Pseudomonadota</taxon>
        <taxon>Gammaproteobacteria</taxon>
        <taxon>Thiotrichales</taxon>
        <taxon>Thiotrichaceae</taxon>
        <taxon>Thiomargarita</taxon>
    </lineage>
</organism>
<feature type="binding site" description="in other chain" evidence="9">
    <location>
        <begin position="122"/>
        <end position="130"/>
    </location>
    <ligand>
        <name>5-phospho-alpha-D-ribose 1-diphosphate</name>
        <dbReference type="ChEBI" id="CHEBI:58017"/>
        <note>ligand shared between dimeric partners</note>
    </ligand>
</feature>
<keyword evidence="9" id="KW-0460">Magnesium</keyword>
<dbReference type="EC" id="2.4.2.10" evidence="5 9"/>
<evidence type="ECO:0000256" key="8">
    <source>
        <dbReference type="ARBA" id="ARBA00022975"/>
    </source>
</evidence>
<feature type="binding site" evidence="9">
    <location>
        <position position="154"/>
    </location>
    <ligand>
        <name>orotate</name>
        <dbReference type="ChEBI" id="CHEBI:30839"/>
    </ligand>
</feature>
<evidence type="ECO:0000256" key="5">
    <source>
        <dbReference type="ARBA" id="ARBA00011971"/>
    </source>
</evidence>
<comment type="function">
    <text evidence="1 9">Catalyzes the transfer of a ribosyl phosphate group from 5-phosphoribose 1-diphosphate to orotate, leading to the formation of orotidine monophosphate (OMP).</text>
</comment>
<protein>
    <recommendedName>
        <fullName evidence="5 9">Orotate phosphoribosyltransferase</fullName>
        <shortName evidence="9">OPRT</shortName>
        <shortName evidence="9">OPRTase</shortName>
        <ecNumber evidence="5 9">2.4.2.10</ecNumber>
    </recommendedName>
</protein>
<dbReference type="PANTHER" id="PTHR46683:SF1">
    <property type="entry name" value="OROTATE PHOSPHORIBOSYLTRANSFERASE 1-RELATED"/>
    <property type="match status" value="1"/>
</dbReference>
<comment type="cofactor">
    <cofactor evidence="9">
        <name>Mg(2+)</name>
        <dbReference type="ChEBI" id="CHEBI:18420"/>
    </cofactor>
</comment>
<dbReference type="PANTHER" id="PTHR46683">
    <property type="entry name" value="OROTATE PHOSPHORIBOSYLTRANSFERASE 1-RELATED"/>
    <property type="match status" value="1"/>
</dbReference>
<dbReference type="InterPro" id="IPR029057">
    <property type="entry name" value="PRTase-like"/>
</dbReference>
<dbReference type="GO" id="GO:0005737">
    <property type="term" value="C:cytoplasm"/>
    <property type="evidence" value="ECO:0007669"/>
    <property type="project" value="TreeGrafter"/>
</dbReference>
<evidence type="ECO:0000256" key="4">
    <source>
        <dbReference type="ARBA" id="ARBA00011738"/>
    </source>
</evidence>
<evidence type="ECO:0000256" key="9">
    <source>
        <dbReference type="HAMAP-Rule" id="MF_01208"/>
    </source>
</evidence>
<dbReference type="InterPro" id="IPR000836">
    <property type="entry name" value="PRTase_dom"/>
</dbReference>
<feature type="binding site" evidence="9">
    <location>
        <position position="103"/>
    </location>
    <ligand>
        <name>5-phospho-alpha-D-ribose 1-diphosphate</name>
        <dbReference type="ChEBI" id="CHEBI:58017"/>
        <note>ligand shared between dimeric partners</note>
    </ligand>
</feature>
<dbReference type="CDD" id="cd06223">
    <property type="entry name" value="PRTases_typeI"/>
    <property type="match status" value="1"/>
</dbReference>
<dbReference type="FunFam" id="3.40.50.2020:FF:000008">
    <property type="entry name" value="Orotate phosphoribosyltransferase"/>
    <property type="match status" value="1"/>
</dbReference>
<dbReference type="GO" id="GO:0046132">
    <property type="term" value="P:pyrimidine ribonucleoside biosynthetic process"/>
    <property type="evidence" value="ECO:0007669"/>
    <property type="project" value="TreeGrafter"/>
</dbReference>
<evidence type="ECO:0000256" key="3">
    <source>
        <dbReference type="ARBA" id="ARBA00006340"/>
    </source>
</evidence>
<reference evidence="11 12" key="1">
    <citation type="journal article" date="2016" name="Front. Microbiol.">
        <title>Single-Cell (Meta-)Genomics of a Dimorphic Candidatus Thiomargarita nelsonii Reveals Genomic Plasticity.</title>
        <authorList>
            <person name="Flood B.E."/>
            <person name="Fliss P."/>
            <person name="Jones D.S."/>
            <person name="Dick G.J."/>
            <person name="Jain S."/>
            <person name="Kaster A.K."/>
            <person name="Winkel M."/>
            <person name="Mussmann M."/>
            <person name="Bailey J."/>
        </authorList>
    </citation>
    <scope>NUCLEOTIDE SEQUENCE [LARGE SCALE GENOMIC DNA]</scope>
    <source>
        <strain evidence="11">Hydrate Ridge</strain>
    </source>
</reference>
<keyword evidence="12" id="KW-1185">Reference proteome</keyword>
<dbReference type="GO" id="GO:0004588">
    <property type="term" value="F:orotate phosphoribosyltransferase activity"/>
    <property type="evidence" value="ECO:0007669"/>
    <property type="project" value="UniProtKB-UniRule"/>
</dbReference>
<feature type="binding site" evidence="9">
    <location>
        <position position="101"/>
    </location>
    <ligand>
        <name>5-phospho-alpha-D-ribose 1-diphosphate</name>
        <dbReference type="ChEBI" id="CHEBI:58017"/>
        <note>ligand shared between dimeric partners</note>
    </ligand>
</feature>
<keyword evidence="7 9" id="KW-0808">Transferase</keyword>
<dbReference type="Pfam" id="PF00156">
    <property type="entry name" value="Pribosyltran"/>
    <property type="match status" value="1"/>
</dbReference>
<comment type="similarity">
    <text evidence="3 9">Belongs to the purine/pyrimidine phosphoribosyltransferase family. PyrE subfamily.</text>
</comment>
<dbReference type="GO" id="GO:0006207">
    <property type="term" value="P:'de novo' pyrimidine nucleobase biosynthetic process"/>
    <property type="evidence" value="ECO:0007669"/>
    <property type="project" value="TreeGrafter"/>
</dbReference>
<evidence type="ECO:0000256" key="6">
    <source>
        <dbReference type="ARBA" id="ARBA00022676"/>
    </source>
</evidence>
<dbReference type="EMBL" id="JSZA02000030">
    <property type="protein sequence ID" value="KHD07434.1"/>
    <property type="molecule type" value="Genomic_DNA"/>
</dbReference>
<feature type="binding site" evidence="9">
    <location>
        <position position="97"/>
    </location>
    <ligand>
        <name>5-phospho-alpha-D-ribose 1-diphosphate</name>
        <dbReference type="ChEBI" id="CHEBI:58017"/>
        <note>ligand shared between dimeric partners</note>
    </ligand>
</feature>
<evidence type="ECO:0000313" key="11">
    <source>
        <dbReference type="EMBL" id="KHD07434.1"/>
    </source>
</evidence>
<evidence type="ECO:0000256" key="2">
    <source>
        <dbReference type="ARBA" id="ARBA00004889"/>
    </source>
</evidence>
<feature type="domain" description="Phosphoribosyltransferase" evidence="10">
    <location>
        <begin position="46"/>
        <end position="157"/>
    </location>
</feature>
<dbReference type="InterPro" id="IPR023031">
    <property type="entry name" value="OPRT"/>
</dbReference>
<dbReference type="UniPathway" id="UPA00070">
    <property type="reaction ID" value="UER00119"/>
</dbReference>
<dbReference type="Proteomes" id="UP000030428">
    <property type="component" value="Unassembled WGS sequence"/>
</dbReference>
<sequence>MYSYQREFFELALDKNVLRFGNFTLKSGRQSPYFFNAGLFNTARSLAQLGRFYAAAIQQSGIAFDMLFGPAYKGIPLVTATAIALSDQRDVPYCFNRKEIKDHGEGGAIVGSTLAGRVLLIDDVISAGTAIREAVQLIEAAGAQLAGVVIALNRQERGQTALSAVQEIEQSYGIQVVSIIDLDILITYLGLKPEQADTLEAIQAYRHKYGTSG</sequence>
<feature type="binding site" description="in other chain" evidence="9">
    <location>
        <begin position="72"/>
        <end position="73"/>
    </location>
    <ligand>
        <name>5-phospho-alpha-D-ribose 1-diphosphate</name>
        <dbReference type="ChEBI" id="CHEBI:58017"/>
        <note>ligand shared between dimeric partners</note>
    </ligand>
</feature>
<dbReference type="GO" id="GO:0044205">
    <property type="term" value="P:'de novo' UMP biosynthetic process"/>
    <property type="evidence" value="ECO:0007669"/>
    <property type="project" value="UniProtKB-UniRule"/>
</dbReference>
<evidence type="ECO:0000256" key="1">
    <source>
        <dbReference type="ARBA" id="ARBA00003769"/>
    </source>
</evidence>
<gene>
    <name evidence="9 11" type="primary">pyrE</name>
    <name evidence="11" type="ORF">PN36_10115</name>
</gene>
<comment type="caution">
    <text evidence="11">The sequence shown here is derived from an EMBL/GenBank/DDBJ whole genome shotgun (WGS) entry which is preliminary data.</text>
</comment>
<keyword evidence="8 9" id="KW-0665">Pyrimidine biosynthesis</keyword>
<comment type="catalytic activity">
    <reaction evidence="9">
        <text>orotidine 5'-phosphate + diphosphate = orotate + 5-phospho-alpha-D-ribose 1-diphosphate</text>
        <dbReference type="Rhea" id="RHEA:10380"/>
        <dbReference type="ChEBI" id="CHEBI:30839"/>
        <dbReference type="ChEBI" id="CHEBI:33019"/>
        <dbReference type="ChEBI" id="CHEBI:57538"/>
        <dbReference type="ChEBI" id="CHEBI:58017"/>
        <dbReference type="EC" id="2.4.2.10"/>
    </reaction>
</comment>
<accession>A0A0A6PB34</accession>
<dbReference type="AlphaFoldDB" id="A0A0A6PB34"/>
<feature type="binding site" description="in other chain" evidence="9">
    <location>
        <position position="26"/>
    </location>
    <ligand>
        <name>5-phospho-alpha-D-ribose 1-diphosphate</name>
        <dbReference type="ChEBI" id="CHEBI:58017"/>
        <note>ligand shared between dimeric partners</note>
    </ligand>
</feature>
<proteinExistence type="inferred from homology"/>
<dbReference type="InterPro" id="IPR004467">
    <property type="entry name" value="Or_phspho_trans_dom"/>
</dbReference>
<keyword evidence="6 9" id="KW-0328">Glycosyltransferase</keyword>